<keyword evidence="2" id="KW-1185">Reference proteome</keyword>
<evidence type="ECO:0000313" key="1">
    <source>
        <dbReference type="EMBL" id="KAK1792822.1"/>
    </source>
</evidence>
<evidence type="ECO:0000313" key="2">
    <source>
        <dbReference type="Proteomes" id="UP001239994"/>
    </source>
</evidence>
<dbReference type="EMBL" id="JAROKS010000019">
    <property type="protein sequence ID" value="KAK1792822.1"/>
    <property type="molecule type" value="Genomic_DNA"/>
</dbReference>
<protein>
    <submittedName>
        <fullName evidence="1">Uncharacterized protein</fullName>
    </submittedName>
</protein>
<name>A0AAD8Z4R2_9TELE</name>
<accession>A0AAD8Z4R2</accession>
<reference evidence="1" key="1">
    <citation type="submission" date="2023-03" db="EMBL/GenBank/DDBJ databases">
        <title>Electrophorus voltai genome.</title>
        <authorList>
            <person name="Bian C."/>
        </authorList>
    </citation>
    <scope>NUCLEOTIDE SEQUENCE</scope>
    <source>
        <strain evidence="1">CB-2022</strain>
        <tissue evidence="1">Muscle</tissue>
    </source>
</reference>
<dbReference type="Proteomes" id="UP001239994">
    <property type="component" value="Unassembled WGS sequence"/>
</dbReference>
<comment type="caution">
    <text evidence="1">The sequence shown here is derived from an EMBL/GenBank/DDBJ whole genome shotgun (WGS) entry which is preliminary data.</text>
</comment>
<proteinExistence type="predicted"/>
<organism evidence="1 2">
    <name type="scientific">Electrophorus voltai</name>
    <dbReference type="NCBI Taxonomy" id="2609070"/>
    <lineage>
        <taxon>Eukaryota</taxon>
        <taxon>Metazoa</taxon>
        <taxon>Chordata</taxon>
        <taxon>Craniata</taxon>
        <taxon>Vertebrata</taxon>
        <taxon>Euteleostomi</taxon>
        <taxon>Actinopterygii</taxon>
        <taxon>Neopterygii</taxon>
        <taxon>Teleostei</taxon>
        <taxon>Ostariophysi</taxon>
        <taxon>Gymnotiformes</taxon>
        <taxon>Gymnotoidei</taxon>
        <taxon>Gymnotidae</taxon>
        <taxon>Electrophorus</taxon>
    </lineage>
</organism>
<dbReference type="AlphaFoldDB" id="A0AAD8Z4R2"/>
<gene>
    <name evidence="1" type="ORF">P4O66_012734</name>
</gene>
<sequence>MLAALPPKMSANGSLFPRRQDGHVLFGVYHEALSSLRNILTMTSATSPILLKWDPKSLEIRTLTVERLLEPLVTQPNEFLPDCIAYNSISVLNEAANRQKSQTIFSVRAVLPCRVNKLPPGHPCLFAPSLSTGEEGAAVLTPTPASIHATGFSRTLPGHSAAKPPLIG</sequence>